<sequence>MGGFEALGSDYGRSVSWEVTGPCELSLRAYQVPVGADYGRFHKVAGDKSGNFAGIPITTPKEVSECLSSWLSYLQMLNGLCGAGSRLSHCLGALVQDTSSPCHMIVTQCQAIWEELVKATAVATSAVKSQVLATLQEINTSGDTDADTHKSHEQNQQVVCGSLMTFINLQHQFCIACCEFLGTMALSSCCQQTAEGRHDSDCSVGVVQHFFSRLYSPAPAPATTQHRSPLHFPPCSLQRRWSEAAAAEMTGESQDGTMRRWSMPWESSRLAEPHSTWHGRLNPPPSKLAVPSTSSQDRSRSITPDSLWHSSLASQEELQEVIHLLSCRPGLPQSTQLYHPRVTLTSYPYDGPPPEWGEDRTPARRASSSPQPPVHHQTHRASWHALESHSHMWGDPDSGHCGERNSDMYSSAMDATNLASRKSSSSTDSSSSHSLHSRSTTGSEGGAEVRSHLYSMWSGSDLAFMKLSESSEPVDGATQGDGGQITDGAGTTHSHTFYTSPK</sequence>
<feature type="domain" description="DUF4745" evidence="2">
    <location>
        <begin position="57"/>
        <end position="179"/>
    </location>
</feature>
<feature type="region of interest" description="Disordered" evidence="1">
    <location>
        <begin position="272"/>
        <end position="304"/>
    </location>
</feature>
<feature type="compositionally biased region" description="Polar residues" evidence="1">
    <location>
        <begin position="489"/>
        <end position="502"/>
    </location>
</feature>
<feature type="compositionally biased region" description="Polar residues" evidence="1">
    <location>
        <begin position="291"/>
        <end position="304"/>
    </location>
</feature>
<proteinExistence type="predicted"/>
<feature type="compositionally biased region" description="Low complexity" evidence="1">
    <location>
        <begin position="420"/>
        <end position="442"/>
    </location>
</feature>
<reference evidence="3" key="1">
    <citation type="submission" date="2020-11" db="EMBL/GenBank/DDBJ databases">
        <authorList>
            <person name="Tran Van P."/>
        </authorList>
    </citation>
    <scope>NUCLEOTIDE SEQUENCE</scope>
</reference>
<evidence type="ECO:0000256" key="1">
    <source>
        <dbReference type="SAM" id="MobiDB-lite"/>
    </source>
</evidence>
<feature type="compositionally biased region" description="Polar residues" evidence="1">
    <location>
        <begin position="407"/>
        <end position="419"/>
    </location>
</feature>
<evidence type="ECO:0000259" key="2">
    <source>
        <dbReference type="Pfam" id="PF15923"/>
    </source>
</evidence>
<accession>A0A7R9PM90</accession>
<feature type="region of interest" description="Disordered" evidence="1">
    <location>
        <begin position="468"/>
        <end position="502"/>
    </location>
</feature>
<feature type="compositionally biased region" description="Basic and acidic residues" evidence="1">
    <location>
        <begin position="386"/>
        <end position="406"/>
    </location>
</feature>
<name>A0A7R9PM90_TIMGE</name>
<protein>
    <recommendedName>
        <fullName evidence="2">DUF4745 domain-containing protein</fullName>
    </recommendedName>
</protein>
<dbReference type="InterPro" id="IPR031813">
    <property type="entry name" value="DUF4745"/>
</dbReference>
<evidence type="ECO:0000313" key="3">
    <source>
        <dbReference type="EMBL" id="CAD7596339.1"/>
    </source>
</evidence>
<dbReference type="EMBL" id="OE841570">
    <property type="protein sequence ID" value="CAD7596339.1"/>
    <property type="molecule type" value="Genomic_DNA"/>
</dbReference>
<gene>
    <name evidence="3" type="ORF">TGEB3V08_LOCUS6355</name>
</gene>
<feature type="region of interest" description="Disordered" evidence="1">
    <location>
        <begin position="343"/>
        <end position="447"/>
    </location>
</feature>
<organism evidence="3">
    <name type="scientific">Timema genevievae</name>
    <name type="common">Walking stick</name>
    <dbReference type="NCBI Taxonomy" id="629358"/>
    <lineage>
        <taxon>Eukaryota</taxon>
        <taxon>Metazoa</taxon>
        <taxon>Ecdysozoa</taxon>
        <taxon>Arthropoda</taxon>
        <taxon>Hexapoda</taxon>
        <taxon>Insecta</taxon>
        <taxon>Pterygota</taxon>
        <taxon>Neoptera</taxon>
        <taxon>Polyneoptera</taxon>
        <taxon>Phasmatodea</taxon>
        <taxon>Timematodea</taxon>
        <taxon>Timematoidea</taxon>
        <taxon>Timematidae</taxon>
        <taxon>Timema</taxon>
    </lineage>
</organism>
<dbReference type="AlphaFoldDB" id="A0A7R9PM90"/>
<dbReference type="Pfam" id="PF15923">
    <property type="entry name" value="DUF4745"/>
    <property type="match status" value="1"/>
</dbReference>